<name>A0ABR9J5I4_9MICC</name>
<accession>A0ABR9J5I4</accession>
<organism evidence="2 3">
    <name type="scientific">Nesterenkonia halotolerans</name>
    <dbReference type="NCBI Taxonomy" id="225325"/>
    <lineage>
        <taxon>Bacteria</taxon>
        <taxon>Bacillati</taxon>
        <taxon>Actinomycetota</taxon>
        <taxon>Actinomycetes</taxon>
        <taxon>Micrococcales</taxon>
        <taxon>Micrococcaceae</taxon>
        <taxon>Nesterenkonia</taxon>
    </lineage>
</organism>
<feature type="domain" description="GerMN" evidence="1">
    <location>
        <begin position="209"/>
        <end position="300"/>
    </location>
</feature>
<dbReference type="EMBL" id="JADBEE010000001">
    <property type="protein sequence ID" value="MBE1514248.1"/>
    <property type="molecule type" value="Genomic_DNA"/>
</dbReference>
<dbReference type="Pfam" id="PF10647">
    <property type="entry name" value="Gmad1"/>
    <property type="match status" value="1"/>
</dbReference>
<dbReference type="Pfam" id="PF10646">
    <property type="entry name" value="Germane"/>
    <property type="match status" value="1"/>
</dbReference>
<protein>
    <recommendedName>
        <fullName evidence="1">GerMN domain-containing protein</fullName>
    </recommendedName>
</protein>
<dbReference type="InterPro" id="IPR059026">
    <property type="entry name" value="LpqB_N"/>
</dbReference>
<comment type="caution">
    <text evidence="2">The sequence shown here is derived from an EMBL/GenBank/DDBJ whole genome shotgun (WGS) entry which is preliminary data.</text>
</comment>
<evidence type="ECO:0000259" key="1">
    <source>
        <dbReference type="SMART" id="SM00909"/>
    </source>
</evidence>
<evidence type="ECO:0000313" key="3">
    <source>
        <dbReference type="Proteomes" id="UP000636579"/>
    </source>
</evidence>
<dbReference type="SMART" id="SM00909">
    <property type="entry name" value="Germane"/>
    <property type="match status" value="1"/>
</dbReference>
<proteinExistence type="predicted"/>
<dbReference type="Pfam" id="PF25976">
    <property type="entry name" value="LpqB_N"/>
    <property type="match status" value="1"/>
</dbReference>
<dbReference type="Proteomes" id="UP000636579">
    <property type="component" value="Unassembled WGS sequence"/>
</dbReference>
<dbReference type="InterPro" id="IPR018910">
    <property type="entry name" value="LpqB_C"/>
</dbReference>
<dbReference type="InterPro" id="IPR019606">
    <property type="entry name" value="GerMN"/>
</dbReference>
<reference evidence="2 3" key="1">
    <citation type="submission" date="2020-10" db="EMBL/GenBank/DDBJ databases">
        <title>Sequencing the genomes of 1000 actinobacteria strains.</title>
        <authorList>
            <person name="Klenk H.-P."/>
        </authorList>
    </citation>
    <scope>NUCLEOTIDE SEQUENCE [LARGE SCALE GENOMIC DNA]</scope>
    <source>
        <strain evidence="2 3">DSM 15474</strain>
    </source>
</reference>
<dbReference type="RefSeq" id="WP_192591022.1">
    <property type="nucleotide sequence ID" value="NZ_JADBEE010000001.1"/>
</dbReference>
<gene>
    <name evidence="2" type="ORF">H4W26_001003</name>
</gene>
<sequence length="581" mass="63100">MSHRSSTRIHTPARLLALMTALIMVLGACSPMLPTDGPVGTSAPDADRGFNYSTVPDSPQPDASREEIVDGFILAGAGPQDDYAVAREFMAPEAAREWRPDARTVVYTEDGFPNQFSGDNTRNVQLSVESIIDSSGIRTRLPERSTESLDFTLEQIEGQWRITDAPDGTMLPAGTLDQVFRPHTLYYFDPQLRYAVPDQRWFLNRPGISSAIVAGLLEGPAPYLEPAVVSAFPEGAELHRASVPVSEGTAAVDLAAEGVADAEPAERALMQEQLSLALGSLTSIEEVALTVEQRELEIPVEDDLPEEDRLDINASPQVESTQVGIVDGQLRRQNDQVTLSVGSLPDISDLDPQDPAVPNDADDDVFAFLDGDAEELYHLRPNREPDLVLEEENLTRPSMDNFGWTWVASESGGEAAVHAVAYDESLEPSRAEVSVDWLASRTITSLRIAQDGARAAMVLDDDGERGLYVAGVIRDSAGAPQGLGQPMRVQTSVELEEVRWQGPDALYVWASSEEEPMTPERVTLTGGNRVDPALLGLLNVSVGEGQDIIFAETVDVPFQNLATDAWVANEEIEIRDLAYPG</sequence>
<keyword evidence="3" id="KW-1185">Reference proteome</keyword>
<dbReference type="PROSITE" id="PS51257">
    <property type="entry name" value="PROKAR_LIPOPROTEIN"/>
    <property type="match status" value="1"/>
</dbReference>
<evidence type="ECO:0000313" key="2">
    <source>
        <dbReference type="EMBL" id="MBE1514248.1"/>
    </source>
</evidence>